<proteinExistence type="predicted"/>
<gene>
    <name evidence="2" type="ORF">NA66_102469</name>
</gene>
<sequence>MTAHEGCAYERWKRHGAGGTLDRDASSVMHRSGCIGIAHDTGRAAAPHTRCRDRRRRYAACETRRRPPTGKSALRSHTAALLRWPLGPLDRPRPCPPAAARHSSLSLGQTPRSVPRVERGKKTPPASGGVRNEDKLRVRGIERITMQPFDRHIVDRGRRRHNQPGPTSRGFPVTSMKTSARHGTRCFPAPRSMRTTHDVPPESDTSDWNASGRYE</sequence>
<comment type="caution">
    <text evidence="2">The sequence shown here is derived from an EMBL/GenBank/DDBJ whole genome shotgun (WGS) entry which is preliminary data.</text>
</comment>
<evidence type="ECO:0000256" key="1">
    <source>
        <dbReference type="SAM" id="MobiDB-lite"/>
    </source>
</evidence>
<dbReference type="Proteomes" id="UP000247755">
    <property type="component" value="Unassembled WGS sequence"/>
</dbReference>
<name>A0A318I6F4_BURPY</name>
<reference evidence="2 3" key="1">
    <citation type="submission" date="2018-05" db="EMBL/GenBank/DDBJ databases">
        <title>Comparative genomics of bacterial root endophytes of switchgrass collected from native prairies over two seasons.</title>
        <authorList>
            <person name="Tang Y."/>
        </authorList>
    </citation>
    <scope>NUCLEOTIDE SEQUENCE [LARGE SCALE GENOMIC DNA]</scope>
    <source>
        <strain evidence="2 3">NFIX32</strain>
    </source>
</reference>
<feature type="compositionally biased region" description="Polar residues" evidence="1">
    <location>
        <begin position="103"/>
        <end position="112"/>
    </location>
</feature>
<protein>
    <submittedName>
        <fullName evidence="2">Uncharacterized protein</fullName>
    </submittedName>
</protein>
<dbReference type="AlphaFoldDB" id="A0A318I6F4"/>
<evidence type="ECO:0000313" key="2">
    <source>
        <dbReference type="EMBL" id="PXX26228.1"/>
    </source>
</evidence>
<feature type="region of interest" description="Disordered" evidence="1">
    <location>
        <begin position="85"/>
        <end position="133"/>
    </location>
</feature>
<feature type="region of interest" description="Disordered" evidence="1">
    <location>
        <begin position="156"/>
        <end position="215"/>
    </location>
</feature>
<dbReference type="EMBL" id="QJJY01000024">
    <property type="protein sequence ID" value="PXX26228.1"/>
    <property type="molecule type" value="Genomic_DNA"/>
</dbReference>
<accession>A0A318I6F4</accession>
<organism evidence="2 3">
    <name type="scientific">Burkholderia pyrrocinia</name>
    <name type="common">Pseudomonas pyrrocinia</name>
    <dbReference type="NCBI Taxonomy" id="60550"/>
    <lineage>
        <taxon>Bacteria</taxon>
        <taxon>Pseudomonadati</taxon>
        <taxon>Pseudomonadota</taxon>
        <taxon>Betaproteobacteria</taxon>
        <taxon>Burkholderiales</taxon>
        <taxon>Burkholderiaceae</taxon>
        <taxon>Burkholderia</taxon>
        <taxon>Burkholderia cepacia complex</taxon>
    </lineage>
</organism>
<evidence type="ECO:0000313" key="3">
    <source>
        <dbReference type="Proteomes" id="UP000247755"/>
    </source>
</evidence>